<dbReference type="Proteomes" id="UP000197138">
    <property type="component" value="Unassembled WGS sequence"/>
</dbReference>
<protein>
    <submittedName>
        <fullName evidence="1">Uncharacterized protein</fullName>
    </submittedName>
</protein>
<dbReference type="AlphaFoldDB" id="A0A218WD84"/>
<sequence>MGNLRLWRNEREDERFESRGFVDVMEEGRDNIEEKGEEQILRGRSWGLVNVRSREGEGTILREVLNLSGVALAARGRKRKLTVRSS</sequence>
<evidence type="ECO:0000313" key="2">
    <source>
        <dbReference type="Proteomes" id="UP000197138"/>
    </source>
</evidence>
<dbReference type="EMBL" id="MTKT01004622">
    <property type="protein sequence ID" value="OWM70418.1"/>
    <property type="molecule type" value="Genomic_DNA"/>
</dbReference>
<comment type="caution">
    <text evidence="1">The sequence shown here is derived from an EMBL/GenBank/DDBJ whole genome shotgun (WGS) entry which is preliminary data.</text>
</comment>
<name>A0A218WD84_PUNGR</name>
<accession>A0A218WD84</accession>
<proteinExistence type="predicted"/>
<gene>
    <name evidence="1" type="ORF">CDL15_Pgr008707</name>
</gene>
<reference evidence="2" key="1">
    <citation type="journal article" date="2017" name="Plant J.">
        <title>The pomegranate (Punica granatum L.) genome and the genomics of punicalagin biosynthesis.</title>
        <authorList>
            <person name="Qin G."/>
            <person name="Xu C."/>
            <person name="Ming R."/>
            <person name="Tang H."/>
            <person name="Guyot R."/>
            <person name="Kramer E.M."/>
            <person name="Hu Y."/>
            <person name="Yi X."/>
            <person name="Qi Y."/>
            <person name="Xu X."/>
            <person name="Gao Z."/>
            <person name="Pan H."/>
            <person name="Jian J."/>
            <person name="Tian Y."/>
            <person name="Yue Z."/>
            <person name="Xu Y."/>
        </authorList>
    </citation>
    <scope>NUCLEOTIDE SEQUENCE [LARGE SCALE GENOMIC DNA]</scope>
    <source>
        <strain evidence="2">cv. Dabenzi</strain>
    </source>
</reference>
<evidence type="ECO:0000313" key="1">
    <source>
        <dbReference type="EMBL" id="OWM70418.1"/>
    </source>
</evidence>
<organism evidence="1 2">
    <name type="scientific">Punica granatum</name>
    <name type="common">Pomegranate</name>
    <dbReference type="NCBI Taxonomy" id="22663"/>
    <lineage>
        <taxon>Eukaryota</taxon>
        <taxon>Viridiplantae</taxon>
        <taxon>Streptophyta</taxon>
        <taxon>Embryophyta</taxon>
        <taxon>Tracheophyta</taxon>
        <taxon>Spermatophyta</taxon>
        <taxon>Magnoliopsida</taxon>
        <taxon>eudicotyledons</taxon>
        <taxon>Gunneridae</taxon>
        <taxon>Pentapetalae</taxon>
        <taxon>rosids</taxon>
        <taxon>malvids</taxon>
        <taxon>Myrtales</taxon>
        <taxon>Lythraceae</taxon>
        <taxon>Punica</taxon>
    </lineage>
</organism>